<gene>
    <name evidence="2" type="ORF">ACFQQG_19920</name>
</gene>
<evidence type="ECO:0000313" key="2">
    <source>
        <dbReference type="EMBL" id="MFC7060060.1"/>
    </source>
</evidence>
<dbReference type="AlphaFoldDB" id="A0ABD5W942"/>
<dbReference type="RefSeq" id="WP_382187435.1">
    <property type="nucleotide sequence ID" value="NZ_JBHSZI010000005.1"/>
</dbReference>
<keyword evidence="3" id="KW-1185">Reference proteome</keyword>
<reference evidence="2 3" key="1">
    <citation type="journal article" date="2019" name="Int. J. Syst. Evol. Microbiol.">
        <title>The Global Catalogue of Microorganisms (GCM) 10K type strain sequencing project: providing services to taxonomists for standard genome sequencing and annotation.</title>
        <authorList>
            <consortium name="The Broad Institute Genomics Platform"/>
            <consortium name="The Broad Institute Genome Sequencing Center for Infectious Disease"/>
            <person name="Wu L."/>
            <person name="Ma J."/>
        </authorList>
    </citation>
    <scope>NUCLEOTIDE SEQUENCE [LARGE SCALE GENOMIC DNA]</scope>
    <source>
        <strain evidence="2 3">JCM 30072</strain>
    </source>
</reference>
<dbReference type="Proteomes" id="UP001596445">
    <property type="component" value="Unassembled WGS sequence"/>
</dbReference>
<organism evidence="2 3">
    <name type="scientific">Halovenus salina</name>
    <dbReference type="NCBI Taxonomy" id="1510225"/>
    <lineage>
        <taxon>Archaea</taxon>
        <taxon>Methanobacteriati</taxon>
        <taxon>Methanobacteriota</taxon>
        <taxon>Stenosarchaea group</taxon>
        <taxon>Halobacteria</taxon>
        <taxon>Halobacteriales</taxon>
        <taxon>Haloarculaceae</taxon>
        <taxon>Halovenus</taxon>
    </lineage>
</organism>
<protein>
    <submittedName>
        <fullName evidence="2">Uncharacterized protein</fullName>
    </submittedName>
</protein>
<sequence length="119" mass="13498">MDGLDEDDLKTPVFEHLGVFENVDFEQIDQFYRYVDPTRGTDITVPHGPEAAIDAYAAAFPEENAGIRKFINVILTTRREVADWPFFEEPSSSTTHLHRFGNEPWGDTGRRLSGSYSTT</sequence>
<proteinExistence type="predicted"/>
<accession>A0ABD5W942</accession>
<name>A0ABD5W942_9EURY</name>
<dbReference type="EMBL" id="JBHSZI010000005">
    <property type="protein sequence ID" value="MFC7060060.1"/>
    <property type="molecule type" value="Genomic_DNA"/>
</dbReference>
<feature type="region of interest" description="Disordered" evidence="1">
    <location>
        <begin position="90"/>
        <end position="119"/>
    </location>
</feature>
<comment type="caution">
    <text evidence="2">The sequence shown here is derived from an EMBL/GenBank/DDBJ whole genome shotgun (WGS) entry which is preliminary data.</text>
</comment>
<evidence type="ECO:0000256" key="1">
    <source>
        <dbReference type="SAM" id="MobiDB-lite"/>
    </source>
</evidence>
<evidence type="ECO:0000313" key="3">
    <source>
        <dbReference type="Proteomes" id="UP001596445"/>
    </source>
</evidence>